<dbReference type="EMBL" id="JAACJM010000140">
    <property type="protein sequence ID" value="KAF5343455.1"/>
    <property type="molecule type" value="Genomic_DNA"/>
</dbReference>
<proteinExistence type="predicted"/>
<dbReference type="AlphaFoldDB" id="A0A8H5CKL7"/>
<feature type="transmembrane region" description="Helical" evidence="2">
    <location>
        <begin position="248"/>
        <end position="271"/>
    </location>
</feature>
<reference evidence="3 4" key="1">
    <citation type="journal article" date="2020" name="ISME J.">
        <title>Uncovering the hidden diversity of litter-decomposition mechanisms in mushroom-forming fungi.</title>
        <authorList>
            <person name="Floudas D."/>
            <person name="Bentzer J."/>
            <person name="Ahren D."/>
            <person name="Johansson T."/>
            <person name="Persson P."/>
            <person name="Tunlid A."/>
        </authorList>
    </citation>
    <scope>NUCLEOTIDE SEQUENCE [LARGE SCALE GENOMIC DNA]</scope>
    <source>
        <strain evidence="3 4">CBS 291.85</strain>
    </source>
</reference>
<feature type="transmembrane region" description="Helical" evidence="2">
    <location>
        <begin position="57"/>
        <end position="81"/>
    </location>
</feature>
<feature type="compositionally biased region" description="Polar residues" evidence="1">
    <location>
        <begin position="338"/>
        <end position="347"/>
    </location>
</feature>
<keyword evidence="4" id="KW-1185">Reference proteome</keyword>
<feature type="transmembrane region" description="Helical" evidence="2">
    <location>
        <begin position="20"/>
        <end position="45"/>
    </location>
</feature>
<sequence>MAADDNFLTEKQIVSVQNAIIRIGCEFLFFGIHAILYIISTYLLFYKGIRVVKARMLLLLLTSVMFLASLGVVIIDMIMVLRQAQTYGLNAPSTRELNLELRLASNVLMRFNFLLGDVIVVWRTWVVWPHNIKIKLLLTFCMLGTIGAIIGNGTKAALDLVRQTPESATYSLVMTLPPLITNLTATLLIALKVWEYRRNIKSSISSAKSTTRIEQMLMLLVESGLIYTAVWLLILIAGFDVMTSANNILILGIAVSLTGIYPTFIVIMVSLEKSHANTFFSGDSRTMTISQPLRFSHHSKPHAVHRQSSRQHSVTSDFDLEHGSNDDSEIARMEKGTRSTGMDTSVFGTPKRKGTQDSYETATTSPEIEEIASTSRGLDSFEEV</sequence>
<protein>
    <submittedName>
        <fullName evidence="3">Uncharacterized protein</fullName>
    </submittedName>
</protein>
<gene>
    <name evidence="3" type="ORF">D9758_011842</name>
</gene>
<evidence type="ECO:0000256" key="1">
    <source>
        <dbReference type="SAM" id="MobiDB-lite"/>
    </source>
</evidence>
<feature type="transmembrane region" description="Helical" evidence="2">
    <location>
        <begin position="172"/>
        <end position="194"/>
    </location>
</feature>
<evidence type="ECO:0000313" key="4">
    <source>
        <dbReference type="Proteomes" id="UP000559256"/>
    </source>
</evidence>
<accession>A0A8H5CKL7</accession>
<feature type="transmembrane region" description="Helical" evidence="2">
    <location>
        <begin position="101"/>
        <end position="122"/>
    </location>
</feature>
<keyword evidence="2" id="KW-1133">Transmembrane helix</keyword>
<dbReference type="Proteomes" id="UP000559256">
    <property type="component" value="Unassembled WGS sequence"/>
</dbReference>
<feature type="transmembrane region" description="Helical" evidence="2">
    <location>
        <begin position="134"/>
        <end position="152"/>
    </location>
</feature>
<feature type="compositionally biased region" description="Basic residues" evidence="1">
    <location>
        <begin position="298"/>
        <end position="309"/>
    </location>
</feature>
<feature type="transmembrane region" description="Helical" evidence="2">
    <location>
        <begin position="215"/>
        <end position="236"/>
    </location>
</feature>
<keyword evidence="2" id="KW-0812">Transmembrane</keyword>
<comment type="caution">
    <text evidence="3">The sequence shown here is derived from an EMBL/GenBank/DDBJ whole genome shotgun (WGS) entry which is preliminary data.</text>
</comment>
<evidence type="ECO:0000256" key="2">
    <source>
        <dbReference type="SAM" id="Phobius"/>
    </source>
</evidence>
<keyword evidence="2" id="KW-0472">Membrane</keyword>
<feature type="region of interest" description="Disordered" evidence="1">
    <location>
        <begin position="298"/>
        <end position="384"/>
    </location>
</feature>
<dbReference type="OrthoDB" id="3174319at2759"/>
<name>A0A8H5CKL7_9AGAR</name>
<feature type="compositionally biased region" description="Basic and acidic residues" evidence="1">
    <location>
        <begin position="319"/>
        <end position="337"/>
    </location>
</feature>
<feature type="compositionally biased region" description="Polar residues" evidence="1">
    <location>
        <begin position="356"/>
        <end position="377"/>
    </location>
</feature>
<organism evidence="3 4">
    <name type="scientific">Tetrapyrgos nigripes</name>
    <dbReference type="NCBI Taxonomy" id="182062"/>
    <lineage>
        <taxon>Eukaryota</taxon>
        <taxon>Fungi</taxon>
        <taxon>Dikarya</taxon>
        <taxon>Basidiomycota</taxon>
        <taxon>Agaricomycotina</taxon>
        <taxon>Agaricomycetes</taxon>
        <taxon>Agaricomycetidae</taxon>
        <taxon>Agaricales</taxon>
        <taxon>Marasmiineae</taxon>
        <taxon>Marasmiaceae</taxon>
        <taxon>Tetrapyrgos</taxon>
    </lineage>
</organism>
<evidence type="ECO:0000313" key="3">
    <source>
        <dbReference type="EMBL" id="KAF5343455.1"/>
    </source>
</evidence>